<feature type="domain" description="Tip attachment protein J HDII-ins2" evidence="1">
    <location>
        <begin position="444"/>
        <end position="580"/>
    </location>
</feature>
<name>A0A0F9UA61_9ZZZZ</name>
<dbReference type="Pfam" id="PF24801">
    <property type="entry name" value="FNIII-A_GpJ"/>
    <property type="match status" value="1"/>
</dbReference>
<sequence>MSKLLPILNIPESEIILPSDKGVMISAAPHPFRASNEIFFVQEGDTIGEIFERVQPDSVLRKYAHIFVGDVYIPKAYWGKVRPKNGATVSIRVVPMGGGGGGKKNPLRTILTIAVIAASWWASAAWGPAMAQSMFGPGFAGMSFGGISAARIGGAIVGGMVSMAGNLLINAIAPPPMPKMRSMTTGRISSERDSPTLFIQGARNQFHPFGVIPRVLGKHLMVPPYGARPFTETVGDDQYVRMIFCYGYGPITIEDRRIGETTISAFEEVEREFRRGFKTSQITDQGNWAAGVQKTFSTGDVNTATDVITVTSHGYNDDDEVFFLSSEVPEDLPAPLVEGKPYYASSTTTHTLKLVTAVEDPVLTEIDLSDVGTGTHTITKSDSVSYPSSPDFGDKYTVTTPGRVDGVDYITGDVIIFNDTAADSSSDSWDKNGDQPLKLYTDDVYEESLSILLTQASGWSLRTTQASTDDISIDITFYRGLVQFSGAGSKGDQTVELEIESSLTGVGDWKKHEVTYDDDGEEISYSVTARQTNAVRRSIHWRVDTQGQYDVRIRRTTADTEDTKIFDEMTWSALRSITDQDPINMSGIALEAVRIKATDQLRGVVDQWNAIVQSIILDWTGSAWVLAPTSNPASCYREVLQGSANGKPVADSRMDLSNLQDWHDYCATNGFEFNMVRDFVSTVHETLMDIAAVGRSAKSVIDGKWGVITDQVQSTSVQHFTPRNSWGYEGTRNYYDLPHAFRVRFINRDKRWREDSRIVYDDGYDSDSATEFEELELSGITDSDHVWKDGRYHIASIRLRPDEHKFSTDFEYIIATRGQKILFTHDVINIGIAAGRIKSVAVDGGDATDITVDEALDMELGKNYGVSIRTDDDNELTEQIITNAGSQTTVTFTTPIPAANIPTAGDLFGFGELGSETIDLVIKSINPLGDFAAQLTCVDYNSALYTADSGTIPPWTSNVTIPVEISYPAVTDIVSDESAMALFPGGLLILRVQVIFGFFERRPTEVTSIEARFRPSGSEGAWLNTIANGQAPEIFLEPVEEGEVLEFQVRARTGTGDGPWGPLLIHTVIGGSTPPDEVDSVYIESGSLHWVFADPPRDFDGYILKTRGGFSVNWSDAMQVHDDIYREQSFEINKLPSGPRTFMVATIDKFGNESTSKPFVFLTVPDASTNNILETFDFKALGFPGTLTDCTIVSGDLKADSHGDLYLPIDSALYLSDGAALYLPITYKDMTYQSSLVPNYWPSEISFEITIAGNSWTMEYRTQGDSIYLPAGANIYLPIGTDPFLESPSSWRVMPVKFSAARQKYDIRISISGGSTRGVISEDIATMDVEDIVERFTDVVLSSGGSRLPITKTYRSIVYVEDIVLQSAANVASIQVVDMNATLGPLVKLLDFSGSDIGGTLNNAAVRGY</sequence>
<comment type="caution">
    <text evidence="2">The sequence shown here is derived from an EMBL/GenBank/DDBJ whole genome shotgun (WGS) entry which is preliminary data.</text>
</comment>
<organism evidence="2">
    <name type="scientific">marine sediment metagenome</name>
    <dbReference type="NCBI Taxonomy" id="412755"/>
    <lineage>
        <taxon>unclassified sequences</taxon>
        <taxon>metagenomes</taxon>
        <taxon>ecological metagenomes</taxon>
    </lineage>
</organism>
<accession>A0A0F9UA61</accession>
<proteinExistence type="predicted"/>
<gene>
    <name evidence="2" type="ORF">LCGC14_0231930</name>
</gene>
<protein>
    <recommendedName>
        <fullName evidence="1">Tip attachment protein J HDII-ins2 domain-containing protein</fullName>
    </recommendedName>
</protein>
<dbReference type="EMBL" id="LAZR01000113">
    <property type="protein sequence ID" value="KKN90080.1"/>
    <property type="molecule type" value="Genomic_DNA"/>
</dbReference>
<reference evidence="2" key="1">
    <citation type="journal article" date="2015" name="Nature">
        <title>Complex archaea that bridge the gap between prokaryotes and eukaryotes.</title>
        <authorList>
            <person name="Spang A."/>
            <person name="Saw J.H."/>
            <person name="Jorgensen S.L."/>
            <person name="Zaremba-Niedzwiedzka K."/>
            <person name="Martijn J."/>
            <person name="Lind A.E."/>
            <person name="van Eijk R."/>
            <person name="Schleper C."/>
            <person name="Guy L."/>
            <person name="Ettema T.J."/>
        </authorList>
    </citation>
    <scope>NUCLEOTIDE SEQUENCE</scope>
</reference>
<dbReference type="InterPro" id="IPR055385">
    <property type="entry name" value="GpJ_HDII-ins2"/>
</dbReference>
<dbReference type="NCBIfam" id="NF040662">
    <property type="entry name" value="attach_TipJ_rel"/>
    <property type="match status" value="1"/>
</dbReference>
<evidence type="ECO:0000313" key="2">
    <source>
        <dbReference type="EMBL" id="KKN90080.1"/>
    </source>
</evidence>
<evidence type="ECO:0000259" key="1">
    <source>
        <dbReference type="Pfam" id="PF24801"/>
    </source>
</evidence>